<comment type="caution">
    <text evidence="6">The sequence shown here is derived from an EMBL/GenBank/DDBJ whole genome shotgun (WGS) entry which is preliminary data.</text>
</comment>
<reference evidence="6" key="1">
    <citation type="journal article" date="2022" name="Int. J. Mol. Sci.">
        <title>Draft Genome of Tanacetum Coccineum: Genomic Comparison of Closely Related Tanacetum-Family Plants.</title>
        <authorList>
            <person name="Yamashiro T."/>
            <person name="Shiraishi A."/>
            <person name="Nakayama K."/>
            <person name="Satake H."/>
        </authorList>
    </citation>
    <scope>NUCLEOTIDE SEQUENCE</scope>
</reference>
<dbReference type="Gene3D" id="3.30.160.20">
    <property type="match status" value="1"/>
</dbReference>
<comment type="similarity">
    <text evidence="2">Belongs to the prokaryotic/mitochondrial release factor family.</text>
</comment>
<dbReference type="EMBL" id="BQNB010014862">
    <property type="protein sequence ID" value="GJT33235.1"/>
    <property type="molecule type" value="Genomic_DNA"/>
</dbReference>
<proteinExistence type="inferred from homology"/>
<dbReference type="InterPro" id="IPR000210">
    <property type="entry name" value="BTB/POZ_dom"/>
</dbReference>
<dbReference type="InterPro" id="IPR000352">
    <property type="entry name" value="Pep_chain_release_fac_I"/>
</dbReference>
<dbReference type="InterPro" id="IPR011333">
    <property type="entry name" value="SKP1/BTB/POZ_sf"/>
</dbReference>
<keyword evidence="3" id="KW-0488">Methylation</keyword>
<protein>
    <submittedName>
        <fullName evidence="6">SKP1/BTB/POZ domain-containing protein</fullName>
    </submittedName>
</protein>
<dbReference type="InterPro" id="IPR050057">
    <property type="entry name" value="Prokaryotic/Mito_RF"/>
</dbReference>
<organism evidence="6 7">
    <name type="scientific">Tanacetum coccineum</name>
    <dbReference type="NCBI Taxonomy" id="301880"/>
    <lineage>
        <taxon>Eukaryota</taxon>
        <taxon>Viridiplantae</taxon>
        <taxon>Streptophyta</taxon>
        <taxon>Embryophyta</taxon>
        <taxon>Tracheophyta</taxon>
        <taxon>Spermatophyta</taxon>
        <taxon>Magnoliopsida</taxon>
        <taxon>eudicotyledons</taxon>
        <taxon>Gunneridae</taxon>
        <taxon>Pentapetalae</taxon>
        <taxon>asterids</taxon>
        <taxon>campanulids</taxon>
        <taxon>Asterales</taxon>
        <taxon>Asteraceae</taxon>
        <taxon>Asteroideae</taxon>
        <taxon>Anthemideae</taxon>
        <taxon>Anthemidinae</taxon>
        <taxon>Tanacetum</taxon>
    </lineage>
</organism>
<accession>A0ABQ5D2Z0</accession>
<dbReference type="CDD" id="cd18186">
    <property type="entry name" value="BTB_POZ_ZBTB_KLHL-like"/>
    <property type="match status" value="1"/>
</dbReference>
<dbReference type="SUPFAM" id="SSF75620">
    <property type="entry name" value="Release factor"/>
    <property type="match status" value="1"/>
</dbReference>
<feature type="coiled-coil region" evidence="4">
    <location>
        <begin position="37"/>
        <end position="64"/>
    </location>
</feature>
<reference evidence="6" key="2">
    <citation type="submission" date="2022-01" db="EMBL/GenBank/DDBJ databases">
        <authorList>
            <person name="Yamashiro T."/>
            <person name="Shiraishi A."/>
            <person name="Satake H."/>
            <person name="Nakayama K."/>
        </authorList>
    </citation>
    <scope>NUCLEOTIDE SEQUENCE</scope>
</reference>
<evidence type="ECO:0000313" key="6">
    <source>
        <dbReference type="EMBL" id="GJT33235.1"/>
    </source>
</evidence>
<keyword evidence="7" id="KW-1185">Reference proteome</keyword>
<evidence type="ECO:0000256" key="2">
    <source>
        <dbReference type="ARBA" id="ARBA00010835"/>
    </source>
</evidence>
<dbReference type="PANTHER" id="PTHR43804">
    <property type="entry name" value="LD18447P"/>
    <property type="match status" value="1"/>
</dbReference>
<evidence type="ECO:0000256" key="4">
    <source>
        <dbReference type="SAM" id="Coils"/>
    </source>
</evidence>
<name>A0ABQ5D2Z0_9ASTR</name>
<dbReference type="Pfam" id="PF00651">
    <property type="entry name" value="BTB"/>
    <property type="match status" value="1"/>
</dbReference>
<evidence type="ECO:0000259" key="5">
    <source>
        <dbReference type="PROSITE" id="PS50097"/>
    </source>
</evidence>
<evidence type="ECO:0000256" key="1">
    <source>
        <dbReference type="ARBA" id="ARBA00004906"/>
    </source>
</evidence>
<comment type="pathway">
    <text evidence="1">Protein modification; protein ubiquitination.</text>
</comment>
<dbReference type="Pfam" id="PF00472">
    <property type="entry name" value="RF-1"/>
    <property type="match status" value="1"/>
</dbReference>
<dbReference type="SUPFAM" id="SSF54695">
    <property type="entry name" value="POZ domain"/>
    <property type="match status" value="1"/>
</dbReference>
<evidence type="ECO:0000256" key="3">
    <source>
        <dbReference type="ARBA" id="ARBA00022481"/>
    </source>
</evidence>
<gene>
    <name evidence="6" type="ORF">Tco_0923654</name>
</gene>
<dbReference type="Proteomes" id="UP001151760">
    <property type="component" value="Unassembled WGS sequence"/>
</dbReference>
<dbReference type="PANTHER" id="PTHR43804:SF7">
    <property type="entry name" value="LD18447P"/>
    <property type="match status" value="1"/>
</dbReference>
<dbReference type="InterPro" id="IPR045853">
    <property type="entry name" value="Pep_chain_release_fac_I_sf"/>
</dbReference>
<feature type="domain" description="BTB" evidence="5">
    <location>
        <begin position="149"/>
        <end position="213"/>
    </location>
</feature>
<dbReference type="Gene3D" id="3.30.710.10">
    <property type="entry name" value="Potassium Channel Kv1.1, Chain A"/>
    <property type="match status" value="1"/>
</dbReference>
<sequence length="371" mass="41723">MIRHQNNIRTSPHLLLLTDFLTERRVSNTTFRDEEVLRENNGKQQELKRRVERIELRKKKLKGEVIGYQVISSRQLSQVQKGTLHSATSRISSSLAHCLHSLPYKERLKSGGEPEYNSDITFGKKGFTYNQNTTAISTFRRLFSDGIHTDVIIQASNGSIGAHRAVLTARLPIFDLMFTHELKEKDLCVIEIPEMSIKSLTKSFLPGNVSDSRVKWDYRGQHQIIPLASSHYRKSGRVHLSAISVAILPQSDEMFNCGMSYGDLRIDTYISGGSHANTTNSVVRIAHIPSGLTVAIQDERSQHMNRAKSLKVLCARLCWKEDVILSIENAVKAKEEGYAPGSYEKARLRFAHAETLVPFSCLIELFLGGSG</sequence>
<keyword evidence="4" id="KW-0175">Coiled coil</keyword>
<evidence type="ECO:0000313" key="7">
    <source>
        <dbReference type="Proteomes" id="UP001151760"/>
    </source>
</evidence>
<dbReference type="PROSITE" id="PS50097">
    <property type="entry name" value="BTB"/>
    <property type="match status" value="1"/>
</dbReference>